<organism evidence="2 3">
    <name type="scientific">Novosphingobium pentaromativorans</name>
    <dbReference type="NCBI Taxonomy" id="205844"/>
    <lineage>
        <taxon>Bacteria</taxon>
        <taxon>Pseudomonadati</taxon>
        <taxon>Pseudomonadota</taxon>
        <taxon>Alphaproteobacteria</taxon>
        <taxon>Sphingomonadales</taxon>
        <taxon>Sphingomonadaceae</taxon>
        <taxon>Novosphingobium</taxon>
    </lineage>
</organism>
<feature type="signal peptide" evidence="1">
    <location>
        <begin position="1"/>
        <end position="24"/>
    </location>
</feature>
<keyword evidence="1" id="KW-0732">Signal</keyword>
<proteinExistence type="predicted"/>
<evidence type="ECO:0000313" key="3">
    <source>
        <dbReference type="Proteomes" id="UP000249082"/>
    </source>
</evidence>
<name>A0A2W5NS62_9SPHN</name>
<protein>
    <submittedName>
        <fullName evidence="2">Uncharacterized protein</fullName>
    </submittedName>
</protein>
<accession>A0A2W5NS62</accession>
<evidence type="ECO:0000256" key="1">
    <source>
        <dbReference type="SAM" id="SignalP"/>
    </source>
</evidence>
<dbReference type="Proteomes" id="UP000249082">
    <property type="component" value="Unassembled WGS sequence"/>
</dbReference>
<gene>
    <name evidence="2" type="ORF">DI555_07860</name>
</gene>
<comment type="caution">
    <text evidence="2">The sequence shown here is derived from an EMBL/GenBank/DDBJ whole genome shotgun (WGS) entry which is preliminary data.</text>
</comment>
<feature type="chain" id="PRO_5015893264" evidence="1">
    <location>
        <begin position="25"/>
        <end position="1667"/>
    </location>
</feature>
<dbReference type="EMBL" id="QFPX01000006">
    <property type="protein sequence ID" value="PZQ55258.1"/>
    <property type="molecule type" value="Genomic_DNA"/>
</dbReference>
<evidence type="ECO:0000313" key="2">
    <source>
        <dbReference type="EMBL" id="PZQ55258.1"/>
    </source>
</evidence>
<reference evidence="2 3" key="1">
    <citation type="submission" date="2017-08" db="EMBL/GenBank/DDBJ databases">
        <title>Infants hospitalized years apart are colonized by the same room-sourced microbial strains.</title>
        <authorList>
            <person name="Brooks B."/>
            <person name="Olm M.R."/>
            <person name="Firek B.A."/>
            <person name="Baker R."/>
            <person name="Thomas B.C."/>
            <person name="Morowitz M.J."/>
            <person name="Banfield J.F."/>
        </authorList>
    </citation>
    <scope>NUCLEOTIDE SEQUENCE [LARGE SCALE GENOMIC DNA]</scope>
    <source>
        <strain evidence="2">S2_005_002_R2_33</strain>
    </source>
</reference>
<sequence>MAKMLRTAGMVVAAVALVAMTAGAAAPAVAATATTAASAGGIAGVSAATLGAIGAYGGLAAAALTSIAAATAPGMSSQGTASKFQTNPQSGLPYAMGRTRMSGLRFFAATNTRPGYTKFNDLLWFGALLSIGGQIEGIEKFTADGEVVTFDASGNANGNFRDYMAQKVHLGGPMATALNLSLGGGTAPGWTAQHKLSGITHAMWCLRYNKQGEMYGAGAPEPAWIGKWVKVYDPRLDSTYPGGSGPCRALQESTYVWSDNPGLHALTWALGRWQNGERTCGIGAPVETIRIAEFVECANVCEANGWKVGGVEWTTDSKWDTLKRILQAGGARPTQTAAMIGCLVNTPRTAIATIESRHLHDGLSLAATKSRRERISSVIPRYVDEDSDWELISGTAITVAEYATADKGKRTKEIDFPLVQVFSGQEAKQPGQLAAYEIVNSREAGPWTFTTGPEWIGLKTGDVVYLNVPEEGLVNQPVMITRRAIDPSTGKVSFAVETETYAKHAFALGETTTPPAPWAPTAPDLKPPAPIATGWTVAGTTSGEGFPALLIAGESEMPSADAVVIDYRLHQENETATEGWTNSAILSAVDTVRHVISPLQSETRYDVRISYRVEAIDGDATIFEQVLTGVGKITTIENQLDDLAQAGKVTAHLSVPAVSLFAYANGGILDYSAATGKFVVLRGTDDVSSSFEFAITANPANLEVSLVGNTYKVTGGLDEDSASLTMRASGSGAFAGTNFDLVFTVSRMIGGYEIVATLPTTNLFEGRIVYNSTDGKLYTYTSGAWKTGVNASDIAGDIVADQFAPGIEPVSLVTSVPSVKSTSVIFNQTDGKTYRWDGSAYVATVAAADIAGGLTATQFASGIEPVTLVSGALPTTRITNVITYGGKLYRWNGAAYVATTAAGDVTGTLTSAQIASLDAAKLAGQIVGTQITDGAVSTAKLAAGSVTAGQIAAGSVLASKMAITGENLWPDPQCQDIDWWKGPSQGALTSAFGYVNPENPSNSQSAGWQFVSSGLSAFSDRVGGSKGMWQLWSGNNNDQFTSGAIAQVVPPSIWAKGNTTYEIGVGCFNSSNKPVNFTVNMVNAAGAIINTVTPIVWSAGDTSTRYYKAKIKTTADTVSIRLYFEVPAGAAFSGAVNVGNISVREAAGGTMIVDGSITAGHIAADTITAAQIAAGAISASELAAGAVTTAKLAVVPSNLIPDPYFADTAWWTGTRLDAGGWYFEDNTNPGGAALGMGVPKILVLGPQNSLRKHCWSASVPFSGQGQVVRLRAMGSNATPDRMYLTVRFRGPAGDLGDLGVNWEPGAGVNLLRSAQMTVPTGTTHYQVIAFNEGNTNTGGWMWIGAPKLDVAASADLLVDGSITASKIAADTITAGQIAAGAISSSEIAAGAVTAAKMTVAEFENLLLNGDLASGNLDGWSRNYNGVDGMVVQCEDGGIGTGWPSRYVIHMLRNGRTGSNEISITNGVGNWDNNDKRFGIPVNPGDEFAFETTCWCSNGASVQFDMIMINTNGQLEWMVCEPVQNTYLNSTTNLGAAPGEGYVVLKGTFKYVGTNQGRANVRFMGPTASTPNAHCYFWSSKMRRRNRAELIVDGQVTASKVAAGAIVTDHLSAGAVTAAKLAVTELSAITGNIGLLRTASSGQRSELDNNGLRAYHPNSALAGRMGVW</sequence>